<protein>
    <submittedName>
        <fullName evidence="2">Uncharacterized protein</fullName>
    </submittedName>
</protein>
<feature type="transmembrane region" description="Helical" evidence="1">
    <location>
        <begin position="215"/>
        <end position="235"/>
    </location>
</feature>
<keyword evidence="1" id="KW-0812">Transmembrane</keyword>
<keyword evidence="1" id="KW-1133">Transmembrane helix</keyword>
<evidence type="ECO:0000256" key="1">
    <source>
        <dbReference type="SAM" id="Phobius"/>
    </source>
</evidence>
<dbReference type="Proteomes" id="UP001174677">
    <property type="component" value="Chromosome 16"/>
</dbReference>
<accession>A0ABQ9KVE3</accession>
<reference evidence="2" key="1">
    <citation type="journal article" date="2023" name="Plant Biotechnol. J.">
        <title>Chromosome-level wild Hevea brasiliensis genome provides new tools for genomic-assisted breeding and valuable loci to elevate rubber yield.</title>
        <authorList>
            <person name="Cheng H."/>
            <person name="Song X."/>
            <person name="Hu Y."/>
            <person name="Wu T."/>
            <person name="Yang Q."/>
            <person name="An Z."/>
            <person name="Feng S."/>
            <person name="Deng Z."/>
            <person name="Wu W."/>
            <person name="Zeng X."/>
            <person name="Tu M."/>
            <person name="Wang X."/>
            <person name="Huang H."/>
        </authorList>
    </citation>
    <scope>NUCLEOTIDE SEQUENCE</scope>
    <source>
        <strain evidence="2">MT/VB/25A 57/8</strain>
    </source>
</reference>
<keyword evidence="3" id="KW-1185">Reference proteome</keyword>
<comment type="caution">
    <text evidence="2">The sequence shown here is derived from an EMBL/GenBank/DDBJ whole genome shotgun (WGS) entry which is preliminary data.</text>
</comment>
<evidence type="ECO:0000313" key="3">
    <source>
        <dbReference type="Proteomes" id="UP001174677"/>
    </source>
</evidence>
<organism evidence="2 3">
    <name type="scientific">Hevea brasiliensis</name>
    <name type="common">Para rubber tree</name>
    <name type="synonym">Siphonia brasiliensis</name>
    <dbReference type="NCBI Taxonomy" id="3981"/>
    <lineage>
        <taxon>Eukaryota</taxon>
        <taxon>Viridiplantae</taxon>
        <taxon>Streptophyta</taxon>
        <taxon>Embryophyta</taxon>
        <taxon>Tracheophyta</taxon>
        <taxon>Spermatophyta</taxon>
        <taxon>Magnoliopsida</taxon>
        <taxon>eudicotyledons</taxon>
        <taxon>Gunneridae</taxon>
        <taxon>Pentapetalae</taxon>
        <taxon>rosids</taxon>
        <taxon>fabids</taxon>
        <taxon>Malpighiales</taxon>
        <taxon>Euphorbiaceae</taxon>
        <taxon>Crotonoideae</taxon>
        <taxon>Micrandreae</taxon>
        <taxon>Hevea</taxon>
    </lineage>
</organism>
<gene>
    <name evidence="2" type="ORF">P3X46_030072</name>
</gene>
<name>A0ABQ9KVE3_HEVBR</name>
<dbReference type="PANTHER" id="PTHR33698">
    <property type="entry name" value="NUCLEAR TRANSPORT FACTOR 2 (NTF2)-LIKE PROTEIN"/>
    <property type="match status" value="1"/>
</dbReference>
<evidence type="ECO:0000313" key="2">
    <source>
        <dbReference type="EMBL" id="KAJ9147972.1"/>
    </source>
</evidence>
<sequence length="246" mass="28547">MSSAVIFLGEFPKQTICFKAMADATPTAMPFRRSSQLVHKNTKMGQRGICLEKDKFQELPLNFKIMNEKMLKELDEYISDDCHFEDSSPIHGKSLTNKNELPQKVMHFYHHPQNVKFSIGHVCENDEFTAGVNWHMRRIPFTSSFYKCSQEGDRLESSGCKRITHQPGGMVLTLLKNVTSHHAIVQFLMKIYPRLLTTIIHPLPAGYIRIRIWDFMARLFIIAISMLINISKKYIRQETLQRSLRT</sequence>
<keyword evidence="1" id="KW-0472">Membrane</keyword>
<dbReference type="EMBL" id="JARPOI010000016">
    <property type="protein sequence ID" value="KAJ9147972.1"/>
    <property type="molecule type" value="Genomic_DNA"/>
</dbReference>
<dbReference type="PANTHER" id="PTHR33698:SF1">
    <property type="entry name" value="NUCLEAR TRANSPORT FACTOR 2 (NTF2) FAMILY PROTEIN"/>
    <property type="match status" value="1"/>
</dbReference>
<proteinExistence type="predicted"/>